<dbReference type="RefSeq" id="WP_109253914.1">
    <property type="nucleotide sequence ID" value="NZ_QEXV01000007.1"/>
</dbReference>
<evidence type="ECO:0000313" key="3">
    <source>
        <dbReference type="Proteomes" id="UP000245168"/>
    </source>
</evidence>
<proteinExistence type="predicted"/>
<dbReference type="InterPro" id="IPR038765">
    <property type="entry name" value="Papain-like_cys_pep_sf"/>
</dbReference>
<keyword evidence="3" id="KW-1185">Reference proteome</keyword>
<protein>
    <recommendedName>
        <fullName evidence="4">Permuted papain-like amidase enzyme, YaeF/YiiX, C92 family</fullName>
    </recommendedName>
</protein>
<comment type="caution">
    <text evidence="2">The sequence shown here is derived from an EMBL/GenBank/DDBJ whole genome shotgun (WGS) entry which is preliminary data.</text>
</comment>
<sequence>MPTCAAIAGLLALAQPQPGDIVLLEPRGGLLGELAARIDPEAGYGHVGVIVASDDPCAPLVVHADAVGAEARVRADAWDAFIESRSRISILRPALPPDALAAFVEAVRAFEREAVPFDHAYDSSDADALYCTELVWAALAESTGRAGPTSRVGGREAVRFSDLIADSRTGPLRTVGPPDPGSGS</sequence>
<dbReference type="AlphaFoldDB" id="A0A2U2BQX4"/>
<evidence type="ECO:0000256" key="1">
    <source>
        <dbReference type="SAM" id="MobiDB-lite"/>
    </source>
</evidence>
<feature type="region of interest" description="Disordered" evidence="1">
    <location>
        <begin position="162"/>
        <end position="184"/>
    </location>
</feature>
<accession>A0A2U2BQX4</accession>
<dbReference type="Pfam" id="PF05708">
    <property type="entry name" value="Peptidase_C92"/>
    <property type="match status" value="1"/>
</dbReference>
<organism evidence="2 3">
    <name type="scientific">Marinicauda salina</name>
    <dbReference type="NCBI Taxonomy" id="2135793"/>
    <lineage>
        <taxon>Bacteria</taxon>
        <taxon>Pseudomonadati</taxon>
        <taxon>Pseudomonadota</taxon>
        <taxon>Alphaproteobacteria</taxon>
        <taxon>Maricaulales</taxon>
        <taxon>Maricaulaceae</taxon>
        <taxon>Marinicauda</taxon>
    </lineage>
</organism>
<dbReference type="Gene3D" id="3.90.1720.10">
    <property type="entry name" value="endopeptidase domain like (from Nostoc punctiforme)"/>
    <property type="match status" value="1"/>
</dbReference>
<dbReference type="SUPFAM" id="SSF54001">
    <property type="entry name" value="Cysteine proteinases"/>
    <property type="match status" value="1"/>
</dbReference>
<reference evidence="3" key="1">
    <citation type="submission" date="2018-05" db="EMBL/GenBank/DDBJ databases">
        <authorList>
            <person name="Liu B.-T."/>
        </authorList>
    </citation>
    <scope>NUCLEOTIDE SEQUENCE [LARGE SCALE GENOMIC DNA]</scope>
    <source>
        <strain evidence="3">WD6-1</strain>
    </source>
</reference>
<dbReference type="InterPro" id="IPR024453">
    <property type="entry name" value="Peptidase_C92"/>
</dbReference>
<dbReference type="Proteomes" id="UP000245168">
    <property type="component" value="Unassembled WGS sequence"/>
</dbReference>
<dbReference type="EMBL" id="QEXV01000007">
    <property type="protein sequence ID" value="PWE16412.1"/>
    <property type="molecule type" value="Genomic_DNA"/>
</dbReference>
<name>A0A2U2BQX4_9PROT</name>
<evidence type="ECO:0000313" key="2">
    <source>
        <dbReference type="EMBL" id="PWE16412.1"/>
    </source>
</evidence>
<gene>
    <name evidence="2" type="ORF">DDZ18_13410</name>
</gene>
<evidence type="ECO:0008006" key="4">
    <source>
        <dbReference type="Google" id="ProtNLM"/>
    </source>
</evidence>
<dbReference type="OrthoDB" id="195541at2"/>